<dbReference type="InterPro" id="IPR022043">
    <property type="entry name" value="CAF1A_DD"/>
</dbReference>
<evidence type="ECO:0000256" key="3">
    <source>
        <dbReference type="ARBA" id="ARBA00023204"/>
    </source>
</evidence>
<sequence length="868" mass="100191">METELAAGSSKRPESCSVRKLKQSRLPFQALSPGTTSSAAIIGPSVEVVESRKRKPSSEELELGHASKIGRVLKAKENEKLIEVQDSKNGVHKDHEDLPPDELLTTSQTASRPADNLNNSTKLNNRHKKRHTRNIDNKIFIKLPRGKQKCLTSNKVKSSKKKNNQSETADLHDTSREIILLDDTVSSEDIEPDHTSTIANETIDKEKQTVPLSATLETSNQLNSSSTSDLDKELRNHENEHEIATSANEIVSLDRAENQSGDITLTKLFSKDQSLKNISLDQSDIVGLSRPVSDLNSSDEDIYMLCTPNSKVVPKPDESQKLTPKQIARREEHKKRLAKKLEEKEEKRRKAQEEREEKAREKEEQERQRRREREEKEEHKKKEREEKEELRRREREEKEEQKRKEREEKEDMKRKEREEKEKKRQAEMDLKNEEKRQKEEERRKKEEQKEEERKRKEEEKEAEEKRKQKVAQAFTSFFVKKNASGNGTSRISDEENSFESSLGASTSNTGTLMSQQRFMPFCVKGDMRLAPMTRRVLGPLQKAHLEQSLANEVMKPSSMAPSELYLGLLRDGIYKPRKAGRTWSMEEEEDDNDDIMIVGDTVCHQIEEDPAKMKQKFKAKFFLFEENRRPPFRGTWRKRSSCIGARRPFAQDKKYFDYDVDSDEEWEEEEPGESLHGSDDEKDVDPEEDYEVDNEFFVPHGHLSDEELQAEDEEGGMDDNSPEAQKAKLKIMQQEFVAEMKKKTEKIKPRLIGCIWENPGEKMEENNRSNHVDRHVDCSAIIWKMLNDRAMLYDADEPISFTISSTNANRHVAQELEVSSPGKDTEKGPKKGRITDDAFLKNGNKNEDKPCAENETTSGTNNQPIEID</sequence>
<evidence type="ECO:0000313" key="9">
    <source>
        <dbReference type="Proteomes" id="UP000030765"/>
    </source>
</evidence>
<feature type="region of interest" description="Disordered" evidence="5">
    <location>
        <begin position="150"/>
        <end position="171"/>
    </location>
</feature>
<dbReference type="EMBL" id="ATLV01019105">
    <property type="status" value="NOT_ANNOTATED_CDS"/>
    <property type="molecule type" value="Genomic_DNA"/>
</dbReference>
<evidence type="ECO:0000256" key="2">
    <source>
        <dbReference type="ARBA" id="ARBA00022763"/>
    </source>
</evidence>
<feature type="compositionally biased region" description="Polar residues" evidence="5">
    <location>
        <begin position="854"/>
        <end position="868"/>
    </location>
</feature>
<feature type="compositionally biased region" description="Basic and acidic residues" evidence="5">
    <location>
        <begin position="823"/>
        <end position="852"/>
    </location>
</feature>
<dbReference type="Pfam" id="PF12253">
    <property type="entry name" value="CAF1A_dimeriz"/>
    <property type="match status" value="1"/>
</dbReference>
<feature type="region of interest" description="Disordered" evidence="5">
    <location>
        <begin position="308"/>
        <end position="509"/>
    </location>
</feature>
<feature type="region of interest" description="Disordered" evidence="5">
    <location>
        <begin position="661"/>
        <end position="688"/>
    </location>
</feature>
<dbReference type="EnsemblMetazoa" id="ASIC011586-RA">
    <property type="protein sequence ID" value="ASIC011586-PA"/>
    <property type="gene ID" value="ASIC011586"/>
</dbReference>
<dbReference type="VEuPathDB" id="VectorBase:ASIC011586"/>
<evidence type="ECO:0000256" key="5">
    <source>
        <dbReference type="SAM" id="MobiDB-lite"/>
    </source>
</evidence>
<protein>
    <submittedName>
        <fullName evidence="7">AGAP001104-PA-like protein</fullName>
    </submittedName>
</protein>
<feature type="compositionally biased region" description="Polar residues" evidence="5">
    <location>
        <begin position="104"/>
        <end position="123"/>
    </location>
</feature>
<proteinExistence type="predicted"/>
<feature type="domain" description="Chromatin assembly factor 1 subunit A dimerization" evidence="6">
    <location>
        <begin position="620"/>
        <end position="689"/>
    </location>
</feature>
<dbReference type="AlphaFoldDB" id="A0A084W099"/>
<evidence type="ECO:0000256" key="4">
    <source>
        <dbReference type="ARBA" id="ARBA00023242"/>
    </source>
</evidence>
<dbReference type="GO" id="GO:0006281">
    <property type="term" value="P:DNA repair"/>
    <property type="evidence" value="ECO:0007669"/>
    <property type="project" value="UniProtKB-KW"/>
</dbReference>
<dbReference type="EMBL" id="KE525262">
    <property type="protein sequence ID" value="KFB43643.1"/>
    <property type="molecule type" value="Genomic_DNA"/>
</dbReference>
<comment type="subcellular location">
    <subcellularLocation>
        <location evidence="1">Nucleus</location>
    </subcellularLocation>
</comment>
<dbReference type="STRING" id="74873.A0A084W099"/>
<dbReference type="OMA" id="GHASKIG"/>
<organism evidence="7">
    <name type="scientific">Anopheles sinensis</name>
    <name type="common">Mosquito</name>
    <dbReference type="NCBI Taxonomy" id="74873"/>
    <lineage>
        <taxon>Eukaryota</taxon>
        <taxon>Metazoa</taxon>
        <taxon>Ecdysozoa</taxon>
        <taxon>Arthropoda</taxon>
        <taxon>Hexapoda</taxon>
        <taxon>Insecta</taxon>
        <taxon>Pterygota</taxon>
        <taxon>Neoptera</taxon>
        <taxon>Endopterygota</taxon>
        <taxon>Diptera</taxon>
        <taxon>Nematocera</taxon>
        <taxon>Culicoidea</taxon>
        <taxon>Culicidae</taxon>
        <taxon>Anophelinae</taxon>
        <taxon>Anopheles</taxon>
    </lineage>
</organism>
<dbReference type="VEuPathDB" id="VectorBase:ASIS008972"/>
<evidence type="ECO:0000256" key="1">
    <source>
        <dbReference type="ARBA" id="ARBA00004123"/>
    </source>
</evidence>
<evidence type="ECO:0000313" key="7">
    <source>
        <dbReference type="EMBL" id="KFB43643.1"/>
    </source>
</evidence>
<keyword evidence="2" id="KW-0227">DNA damage</keyword>
<feature type="compositionally biased region" description="Acidic residues" evidence="5">
    <location>
        <begin position="661"/>
        <end position="672"/>
    </location>
</feature>
<dbReference type="PANTHER" id="PTHR15272">
    <property type="entry name" value="CHROMATIN ASSEMBLY FACTOR 1 SUBUNIT A CAF-1 SUBUNIT A"/>
    <property type="match status" value="1"/>
</dbReference>
<keyword evidence="9" id="KW-1185">Reference proteome</keyword>
<feature type="region of interest" description="Disordered" evidence="5">
    <location>
        <begin position="213"/>
        <end position="236"/>
    </location>
</feature>
<feature type="compositionally biased region" description="Basic and acidic residues" evidence="5">
    <location>
        <begin position="83"/>
        <end position="98"/>
    </location>
</feature>
<accession>A0A084W099</accession>
<name>A0A084W099_ANOSI</name>
<reference evidence="7 9" key="1">
    <citation type="journal article" date="2014" name="BMC Genomics">
        <title>Genome sequence of Anopheles sinensis provides insight into genetics basis of mosquito competence for malaria parasites.</title>
        <authorList>
            <person name="Zhou D."/>
            <person name="Zhang D."/>
            <person name="Ding G."/>
            <person name="Shi L."/>
            <person name="Hou Q."/>
            <person name="Ye Y."/>
            <person name="Xu Y."/>
            <person name="Zhou H."/>
            <person name="Xiong C."/>
            <person name="Li S."/>
            <person name="Yu J."/>
            <person name="Hong S."/>
            <person name="Yu X."/>
            <person name="Zou P."/>
            <person name="Chen C."/>
            <person name="Chang X."/>
            <person name="Wang W."/>
            <person name="Lv Y."/>
            <person name="Sun Y."/>
            <person name="Ma L."/>
            <person name="Shen B."/>
            <person name="Zhu C."/>
        </authorList>
    </citation>
    <scope>NUCLEOTIDE SEQUENCE [LARGE SCALE GENOMIC DNA]</scope>
</reference>
<dbReference type="OrthoDB" id="79480at2759"/>
<feature type="compositionally biased region" description="Polar residues" evidence="5">
    <location>
        <begin position="213"/>
        <end position="228"/>
    </location>
</feature>
<dbReference type="GO" id="GO:0005634">
    <property type="term" value="C:nucleus"/>
    <property type="evidence" value="ECO:0007669"/>
    <property type="project" value="UniProtKB-SubCell"/>
</dbReference>
<feature type="region of interest" description="Disordered" evidence="5">
    <location>
        <begin position="815"/>
        <end position="868"/>
    </location>
</feature>
<keyword evidence="4" id="KW-0539">Nucleus</keyword>
<feature type="compositionally biased region" description="Polar residues" evidence="5">
    <location>
        <begin position="498"/>
        <end position="509"/>
    </location>
</feature>
<evidence type="ECO:0000313" key="8">
    <source>
        <dbReference type="EnsemblMetazoa" id="ASIC011586-PA"/>
    </source>
</evidence>
<reference evidence="8" key="2">
    <citation type="submission" date="2020-05" db="UniProtKB">
        <authorList>
            <consortium name="EnsemblMetazoa"/>
        </authorList>
    </citation>
    <scope>IDENTIFICATION</scope>
</reference>
<dbReference type="PANTHER" id="PTHR15272:SF0">
    <property type="entry name" value="CHROMATIN ASSEMBLY FACTOR 1 SUBUNIT A"/>
    <property type="match status" value="1"/>
</dbReference>
<evidence type="ECO:0000259" key="6">
    <source>
        <dbReference type="Pfam" id="PF12253"/>
    </source>
</evidence>
<dbReference type="GO" id="GO:0006334">
    <property type="term" value="P:nucleosome assembly"/>
    <property type="evidence" value="ECO:0007669"/>
    <property type="project" value="TreeGrafter"/>
</dbReference>
<keyword evidence="3" id="KW-0234">DNA repair</keyword>
<dbReference type="GO" id="GO:0033186">
    <property type="term" value="C:CAF-1 complex"/>
    <property type="evidence" value="ECO:0007669"/>
    <property type="project" value="TreeGrafter"/>
</dbReference>
<dbReference type="Proteomes" id="UP000030765">
    <property type="component" value="Unassembled WGS sequence"/>
</dbReference>
<feature type="compositionally biased region" description="Basic and acidic residues" evidence="5">
    <location>
        <begin position="339"/>
        <end position="466"/>
    </location>
</feature>
<feature type="region of interest" description="Disordered" evidence="5">
    <location>
        <begin position="83"/>
        <end position="130"/>
    </location>
</feature>
<gene>
    <name evidence="7" type="ORF">ZHAS_00011586</name>
</gene>